<organism evidence="2 3">
    <name type="scientific">Aeribacillus pallidus</name>
    <dbReference type="NCBI Taxonomy" id="33936"/>
    <lineage>
        <taxon>Bacteria</taxon>
        <taxon>Bacillati</taxon>
        <taxon>Bacillota</taxon>
        <taxon>Bacilli</taxon>
        <taxon>Bacillales</taxon>
        <taxon>Bacillaceae</taxon>
        <taxon>Aeribacillus</taxon>
    </lineage>
</organism>
<evidence type="ECO:0000313" key="1">
    <source>
        <dbReference type="EMBL" id="ASS91292.1"/>
    </source>
</evidence>
<protein>
    <submittedName>
        <fullName evidence="2">Uncharacterized protein</fullName>
    </submittedName>
</protein>
<keyword evidence="3" id="KW-1185">Reference proteome</keyword>
<proteinExistence type="predicted"/>
<accession>A0A165Y2L5</accession>
<dbReference type="AlphaFoldDB" id="A0A165Y2L5"/>
<dbReference type="Proteomes" id="UP000214606">
    <property type="component" value="Chromosome"/>
</dbReference>
<dbReference type="EMBL" id="LWBR01000017">
    <property type="protein sequence ID" value="KZN96661.1"/>
    <property type="molecule type" value="Genomic_DNA"/>
</dbReference>
<evidence type="ECO:0000313" key="4">
    <source>
        <dbReference type="Proteomes" id="UP000214606"/>
    </source>
</evidence>
<reference evidence="1 4" key="2">
    <citation type="submission" date="2016-10" db="EMBL/GenBank/DDBJ databases">
        <title>The whole genome sequencing and assembly of Aeribacillus pallidus KCTC3564 strain.</title>
        <authorList>
            <person name="Lee Y.-J."/>
            <person name="Park M.-K."/>
            <person name="Yi H."/>
            <person name="Bahn Y.-S."/>
            <person name="Kim J.F."/>
            <person name="Lee D.-W."/>
        </authorList>
    </citation>
    <scope>NUCLEOTIDE SEQUENCE [LARGE SCALE GENOMIC DNA]</scope>
    <source>
        <strain evidence="1 4">KCTC3564</strain>
    </source>
</reference>
<sequence length="73" mass="8251">MFKLFFFCAKQAEYQNKKKSASKKKETISKAAYSATSAKMTSHTEALFVFSFLFPEKNSITTACHETLLVNSL</sequence>
<dbReference type="EMBL" id="CP017703">
    <property type="protein sequence ID" value="ASS91292.1"/>
    <property type="molecule type" value="Genomic_DNA"/>
</dbReference>
<evidence type="ECO:0000313" key="3">
    <source>
        <dbReference type="Proteomes" id="UP000076476"/>
    </source>
</evidence>
<dbReference type="Proteomes" id="UP000076476">
    <property type="component" value="Unassembled WGS sequence"/>
</dbReference>
<accession>A0A164A093</accession>
<name>A0A165Y2L5_9BACI</name>
<reference evidence="2 3" key="1">
    <citation type="submission" date="2016-04" db="EMBL/GenBank/DDBJ databases">
        <title>Draft genome sequence of Aeribacillus pallidus 8m3 from petroleum reservoir.</title>
        <authorList>
            <person name="Poltaraus A.B."/>
            <person name="Nazina T.N."/>
            <person name="Tourova T.P."/>
            <person name="Malakho S.M."/>
            <person name="Korshunova A.V."/>
            <person name="Sokolova D.S."/>
        </authorList>
    </citation>
    <scope>NUCLEOTIDE SEQUENCE [LARGE SCALE GENOMIC DNA]</scope>
    <source>
        <strain evidence="2 3">8m3</strain>
    </source>
</reference>
<evidence type="ECO:0000313" key="2">
    <source>
        <dbReference type="EMBL" id="KZN96661.1"/>
    </source>
</evidence>
<dbReference type="KEGG" id="apak:AP3564_14690"/>
<gene>
    <name evidence="1" type="ORF">AP3564_14690</name>
    <name evidence="2" type="ORF">AZI98_07590</name>
</gene>